<reference evidence="3 4" key="1">
    <citation type="submission" date="2016-07" db="EMBL/GenBank/DDBJ databases">
        <title>Pervasive Adenine N6-methylation of Active Genes in Fungi.</title>
        <authorList>
            <consortium name="DOE Joint Genome Institute"/>
            <person name="Mondo S.J."/>
            <person name="Dannebaum R.O."/>
            <person name="Kuo R.C."/>
            <person name="Labutti K."/>
            <person name="Haridas S."/>
            <person name="Kuo A."/>
            <person name="Salamov A."/>
            <person name="Ahrendt S.R."/>
            <person name="Lipzen A."/>
            <person name="Sullivan W."/>
            <person name="Andreopoulos W.B."/>
            <person name="Clum A."/>
            <person name="Lindquist E."/>
            <person name="Daum C."/>
            <person name="Ramamoorthy G.K."/>
            <person name="Gryganskyi A."/>
            <person name="Culley D."/>
            <person name="Magnuson J.K."/>
            <person name="James T.Y."/>
            <person name="O'Malley M.A."/>
            <person name="Stajich J.E."/>
            <person name="Spatafora J.W."/>
            <person name="Visel A."/>
            <person name="Grigoriev I.V."/>
        </authorList>
    </citation>
    <scope>NUCLEOTIDE SEQUENCE [LARGE SCALE GENOMIC DNA]</scope>
    <source>
        <strain evidence="3 4">JEL800</strain>
    </source>
</reference>
<dbReference type="AlphaFoldDB" id="A0A1Y2CY59"/>
<evidence type="ECO:0000313" key="4">
    <source>
        <dbReference type="Proteomes" id="UP000193642"/>
    </source>
</evidence>
<keyword evidence="4" id="KW-1185">Reference proteome</keyword>
<feature type="region of interest" description="Disordered" evidence="2">
    <location>
        <begin position="218"/>
        <end position="271"/>
    </location>
</feature>
<name>A0A1Y2CY59_9FUNG</name>
<keyword evidence="1" id="KW-0175">Coiled coil</keyword>
<dbReference type="EMBL" id="MCGO01000004">
    <property type="protein sequence ID" value="ORY51971.1"/>
    <property type="molecule type" value="Genomic_DNA"/>
</dbReference>
<feature type="compositionally biased region" description="Low complexity" evidence="2">
    <location>
        <begin position="236"/>
        <end position="251"/>
    </location>
</feature>
<feature type="compositionally biased region" description="Low complexity" evidence="2">
    <location>
        <begin position="411"/>
        <end position="427"/>
    </location>
</feature>
<proteinExistence type="predicted"/>
<feature type="compositionally biased region" description="Low complexity" evidence="2">
    <location>
        <begin position="500"/>
        <end position="525"/>
    </location>
</feature>
<feature type="compositionally biased region" description="Low complexity" evidence="2">
    <location>
        <begin position="452"/>
        <end position="464"/>
    </location>
</feature>
<feature type="compositionally biased region" description="Polar residues" evidence="2">
    <location>
        <begin position="258"/>
        <end position="267"/>
    </location>
</feature>
<organism evidence="3 4">
    <name type="scientific">Rhizoclosmatium globosum</name>
    <dbReference type="NCBI Taxonomy" id="329046"/>
    <lineage>
        <taxon>Eukaryota</taxon>
        <taxon>Fungi</taxon>
        <taxon>Fungi incertae sedis</taxon>
        <taxon>Chytridiomycota</taxon>
        <taxon>Chytridiomycota incertae sedis</taxon>
        <taxon>Chytridiomycetes</taxon>
        <taxon>Chytridiales</taxon>
        <taxon>Chytriomycetaceae</taxon>
        <taxon>Rhizoclosmatium</taxon>
    </lineage>
</organism>
<dbReference type="OrthoDB" id="5600217at2759"/>
<comment type="caution">
    <text evidence="3">The sequence shown here is derived from an EMBL/GenBank/DDBJ whole genome shotgun (WGS) entry which is preliminary data.</text>
</comment>
<feature type="region of interest" description="Disordered" evidence="2">
    <location>
        <begin position="359"/>
        <end position="533"/>
    </location>
</feature>
<feature type="compositionally biased region" description="Low complexity" evidence="2">
    <location>
        <begin position="32"/>
        <end position="57"/>
    </location>
</feature>
<dbReference type="Proteomes" id="UP000193642">
    <property type="component" value="Unassembled WGS sequence"/>
</dbReference>
<evidence type="ECO:0000256" key="1">
    <source>
        <dbReference type="SAM" id="Coils"/>
    </source>
</evidence>
<feature type="region of interest" description="Disordered" evidence="2">
    <location>
        <begin position="30"/>
        <end position="57"/>
    </location>
</feature>
<sequence length="603" mass="65119">MHNTSSGGGLGLYSEAYAGGGSGSGISGGIGASSSRVPRSFGSSLTTGPASASSPSSRARLLLNANANANLAAANATANAASPGTNTLLMNDESERLLNEGLTIVQEAFDRRTAVLHGELLEWRQNSNTQREQINNLESENKSLQLRISELESVIQSQQADLQTLSEAKNLITEKYNILKKSAAQLDSFRKNIVSMVEYGPAMQSALNAMDLNQSFNLTGEHSDAPTSGARLSPTQRQFSSSSRSSQQNNSHMENVGANFSGQTPTSPRRIVNPLDYRVGQQQTHHHQQLQQQQQQYQRNYNTLLEGPSFLNANDLKSFELSSQTLDYSLAFPDRYNQQGSASKPIIGGSAMNYSDIKQTEEPEQQQLPPTQQHQQQHERNQQYQQQQEVTPSSSLPPKIVTGGSGGGNESGSASSLNNLKQQSSLSTPNLSQLGARKIPRQSSGTGDGALSSSSPSNNNNNSNATVKGMQHQQIQRTLDRVNRRTMGESPSSTDDPRTRGTPATTSMTTPTSKQRPQTQPQQHQDSTGPVDAPTLYKQIRDALSQPEFEAFAGYVAGFNAGELTADEAVKNIGRIVKDKGLFGRMRTLIYTALAESARNSAT</sequence>
<evidence type="ECO:0000256" key="2">
    <source>
        <dbReference type="SAM" id="MobiDB-lite"/>
    </source>
</evidence>
<feature type="compositionally biased region" description="Low complexity" evidence="2">
    <location>
        <begin position="365"/>
        <end position="375"/>
    </location>
</feature>
<protein>
    <submittedName>
        <fullName evidence="3">Uncharacterized protein</fullName>
    </submittedName>
</protein>
<accession>A0A1Y2CY59</accession>
<feature type="compositionally biased region" description="Basic and acidic residues" evidence="2">
    <location>
        <begin position="478"/>
        <end position="487"/>
    </location>
</feature>
<gene>
    <name evidence="3" type="ORF">BCR33DRAFT_712176</name>
</gene>
<evidence type="ECO:0000313" key="3">
    <source>
        <dbReference type="EMBL" id="ORY51971.1"/>
    </source>
</evidence>
<feature type="coiled-coil region" evidence="1">
    <location>
        <begin position="120"/>
        <end position="168"/>
    </location>
</feature>